<keyword evidence="7" id="KW-1185">Reference proteome</keyword>
<evidence type="ECO:0000256" key="4">
    <source>
        <dbReference type="ARBA" id="ARBA00023204"/>
    </source>
</evidence>
<comment type="subcellular location">
    <subcellularLocation>
        <location evidence="1">Nucleus</location>
    </subcellularLocation>
</comment>
<dbReference type="InterPro" id="IPR046938">
    <property type="entry name" value="DNA_clamp_sf"/>
</dbReference>
<evidence type="ECO:0000256" key="2">
    <source>
        <dbReference type="ARBA" id="ARBA00010991"/>
    </source>
</evidence>
<comment type="similarity">
    <text evidence="2">Belongs to the rad1 family.</text>
</comment>
<accession>A0ABP1Q5M5</accession>
<comment type="caution">
    <text evidence="6">The sequence shown here is derived from an EMBL/GenBank/DDBJ whole genome shotgun (WGS) entry which is preliminary data.</text>
</comment>
<evidence type="ECO:0000256" key="5">
    <source>
        <dbReference type="ARBA" id="ARBA00023242"/>
    </source>
</evidence>
<dbReference type="PANTHER" id="PTHR10870:SF0">
    <property type="entry name" value="CELL CYCLE CHECKPOINT PROTEIN RAD1"/>
    <property type="match status" value="1"/>
</dbReference>
<dbReference type="Proteomes" id="UP001642540">
    <property type="component" value="Unassembled WGS sequence"/>
</dbReference>
<dbReference type="PRINTS" id="PR01245">
    <property type="entry name" value="RAD1REC1"/>
</dbReference>
<dbReference type="Pfam" id="PF02144">
    <property type="entry name" value="Rad1"/>
    <property type="match status" value="1"/>
</dbReference>
<gene>
    <name evidence="6" type="ORF">ODALV1_LOCUS7599</name>
</gene>
<dbReference type="PANTHER" id="PTHR10870">
    <property type="entry name" value="CELL CYCLE CHECKPOINT PROTEIN RAD1"/>
    <property type="match status" value="1"/>
</dbReference>
<evidence type="ECO:0000313" key="6">
    <source>
        <dbReference type="EMBL" id="CAL8090289.1"/>
    </source>
</evidence>
<evidence type="ECO:0000256" key="3">
    <source>
        <dbReference type="ARBA" id="ARBA00022763"/>
    </source>
</evidence>
<keyword evidence="5" id="KW-0539">Nucleus</keyword>
<keyword evidence="4" id="KW-0234">DNA repair</keyword>
<dbReference type="SUPFAM" id="SSF55979">
    <property type="entry name" value="DNA clamp"/>
    <property type="match status" value="1"/>
</dbReference>
<keyword evidence="3" id="KW-0227">DNA damage</keyword>
<dbReference type="Gene3D" id="3.70.10.10">
    <property type="match status" value="1"/>
</dbReference>
<organism evidence="6 7">
    <name type="scientific">Orchesella dallaii</name>
    <dbReference type="NCBI Taxonomy" id="48710"/>
    <lineage>
        <taxon>Eukaryota</taxon>
        <taxon>Metazoa</taxon>
        <taxon>Ecdysozoa</taxon>
        <taxon>Arthropoda</taxon>
        <taxon>Hexapoda</taxon>
        <taxon>Collembola</taxon>
        <taxon>Entomobryomorpha</taxon>
        <taxon>Entomobryoidea</taxon>
        <taxon>Orchesellidae</taxon>
        <taxon>Orchesellinae</taxon>
        <taxon>Orchesella</taxon>
    </lineage>
</organism>
<reference evidence="6 7" key="1">
    <citation type="submission" date="2024-08" db="EMBL/GenBank/DDBJ databases">
        <authorList>
            <person name="Cucini C."/>
            <person name="Frati F."/>
        </authorList>
    </citation>
    <scope>NUCLEOTIDE SEQUENCE [LARGE SCALE GENOMIC DNA]</scope>
</reference>
<dbReference type="InterPro" id="IPR003011">
    <property type="entry name" value="Cell_cycle_checkpoint_Rad1"/>
</dbReference>
<evidence type="ECO:0000313" key="7">
    <source>
        <dbReference type="Proteomes" id="UP001642540"/>
    </source>
</evidence>
<dbReference type="PRINTS" id="PR01246">
    <property type="entry name" value="RAD1REPAIR"/>
</dbReference>
<protein>
    <recommendedName>
        <fullName evidence="8">Cell cycle checkpoint protein RAD1</fullName>
    </recommendedName>
</protein>
<name>A0ABP1Q5M5_9HEXA</name>
<dbReference type="InterPro" id="IPR003021">
    <property type="entry name" value="Rad1_Rec1_Rad17"/>
</dbReference>
<sequence length="298" mass="32667">MVELSEGGDNPPVILIKADNLGVTTVTSLLKTINFCEKVNVFVSVAGIRFIVEEGRYVQAGVLFKAELFRTFTCSEDSVGFKIPFKELLDCLKILGGESKGGNVTNDTVDGVGAPGAAVGSSRSMQITYGGYGSPCAFSLEENGMITEIELRTEELDVISDYDEDNRKWEITMDSKLLHEHLFELEGYSPENVIIRVVPDSCLQFRAIGSAGSLKISLPKKCGGVERFCSVANPESARYKFSILRHSFRLIQASEKVVLQMGETGVLSIRLIFKEAMGTTCEFHIVPLVEDADENDLD</sequence>
<evidence type="ECO:0000256" key="1">
    <source>
        <dbReference type="ARBA" id="ARBA00004123"/>
    </source>
</evidence>
<proteinExistence type="inferred from homology"/>
<dbReference type="EMBL" id="CAXLJM020000024">
    <property type="protein sequence ID" value="CAL8090289.1"/>
    <property type="molecule type" value="Genomic_DNA"/>
</dbReference>
<evidence type="ECO:0008006" key="8">
    <source>
        <dbReference type="Google" id="ProtNLM"/>
    </source>
</evidence>